<sequence length="387" mass="40721">MAQGRAARGREGWLWQAGALALLLLLLGLSAPVQAAGVGPSSYTVGDIDVDVTAGSANAAREAAIVLGQRIAYDKLMAQLADPQQAASLPRLTDADISDLVSDFEVESEKASAVRYIGKLSFRFRGDSVRALLEQRGVHYAVMPTAPILVLPVLQAEGQTLLWDPQNAWLSAWAADAGGNTLVPLVVPSGDELDAGMIDAAAALSGDTAKLATVAQRHGASQSLVVVAKLDADAASDTRRVDIAGYRYGLSGLVDSFTDQVSVTGTALDQLYAAAVQQAETRLQDSLRKENLVVSGVEQHLAVTVPIDSYAAWIDIRRRLAGVPILKRADIQTLTTKSAALDLVYVGDEIQLMTALNERRLSLATNGDQRLLISTAAAPAASSSTTP</sequence>
<dbReference type="RefSeq" id="WP_151176678.1">
    <property type="nucleotide sequence ID" value="NZ_CP042906.1"/>
</dbReference>
<feature type="signal peptide" evidence="1">
    <location>
        <begin position="1"/>
        <end position="35"/>
    </location>
</feature>
<keyword evidence="3" id="KW-1185">Reference proteome</keyword>
<gene>
    <name evidence="2" type="ORF">FRZ44_15990</name>
</gene>
<feature type="chain" id="PRO_5023812252" description="DUF2066 domain-containing protein" evidence="1">
    <location>
        <begin position="36"/>
        <end position="387"/>
    </location>
</feature>
<dbReference type="KEGG" id="htq:FRZ44_15990"/>
<keyword evidence="1" id="KW-0732">Signal</keyword>
<evidence type="ECO:0000256" key="1">
    <source>
        <dbReference type="SAM" id="SignalP"/>
    </source>
</evidence>
<accession>A0A5J6MNG5</accession>
<proteinExistence type="predicted"/>
<organism evidence="2 3">
    <name type="scientific">Hypericibacter terrae</name>
    <dbReference type="NCBI Taxonomy" id="2602015"/>
    <lineage>
        <taxon>Bacteria</taxon>
        <taxon>Pseudomonadati</taxon>
        <taxon>Pseudomonadota</taxon>
        <taxon>Alphaproteobacteria</taxon>
        <taxon>Rhodospirillales</taxon>
        <taxon>Dongiaceae</taxon>
        <taxon>Hypericibacter</taxon>
    </lineage>
</organism>
<evidence type="ECO:0000313" key="2">
    <source>
        <dbReference type="EMBL" id="QEX16306.1"/>
    </source>
</evidence>
<dbReference type="InterPro" id="IPR018642">
    <property type="entry name" value="DUF2066"/>
</dbReference>
<reference evidence="2 3" key="1">
    <citation type="submission" date="2019-08" db="EMBL/GenBank/DDBJ databases">
        <title>Hyperibacter terrae gen. nov., sp. nov. and Hyperibacter viscosus sp. nov., two new members in the family Rhodospirillaceae isolated from the rhizosphere of Hypericum perforatum.</title>
        <authorList>
            <person name="Noviana Z."/>
        </authorList>
    </citation>
    <scope>NUCLEOTIDE SEQUENCE [LARGE SCALE GENOMIC DNA]</scope>
    <source>
        <strain evidence="2 3">R5913</strain>
    </source>
</reference>
<dbReference type="Pfam" id="PF09839">
    <property type="entry name" value="DUF2066"/>
    <property type="match status" value="1"/>
</dbReference>
<protein>
    <recommendedName>
        <fullName evidence="4">DUF2066 domain-containing protein</fullName>
    </recommendedName>
</protein>
<dbReference type="AlphaFoldDB" id="A0A5J6MNG5"/>
<dbReference type="OrthoDB" id="7928976at2"/>
<name>A0A5J6MNG5_9PROT</name>
<evidence type="ECO:0000313" key="3">
    <source>
        <dbReference type="Proteomes" id="UP000326202"/>
    </source>
</evidence>
<dbReference type="Proteomes" id="UP000326202">
    <property type="component" value="Chromosome"/>
</dbReference>
<dbReference type="EMBL" id="CP042906">
    <property type="protein sequence ID" value="QEX16306.1"/>
    <property type="molecule type" value="Genomic_DNA"/>
</dbReference>
<evidence type="ECO:0008006" key="4">
    <source>
        <dbReference type="Google" id="ProtNLM"/>
    </source>
</evidence>